<dbReference type="SUPFAM" id="SSF56322">
    <property type="entry name" value="ADC synthase"/>
    <property type="match status" value="1"/>
</dbReference>
<dbReference type="InterPro" id="IPR019999">
    <property type="entry name" value="Anth_synth_I-like"/>
</dbReference>
<dbReference type="InterPro" id="IPR005801">
    <property type="entry name" value="ADC_synthase"/>
</dbReference>
<organism evidence="2 3">
    <name type="scientific">Pseudolysinimonas yzui</name>
    <dbReference type="NCBI Taxonomy" id="2708254"/>
    <lineage>
        <taxon>Bacteria</taxon>
        <taxon>Bacillati</taxon>
        <taxon>Actinomycetota</taxon>
        <taxon>Actinomycetes</taxon>
        <taxon>Micrococcales</taxon>
        <taxon>Microbacteriaceae</taxon>
        <taxon>Pseudolysinimonas</taxon>
    </lineage>
</organism>
<accession>A0A8J3M2D3</accession>
<sequence>MRRRLLRHNLAGRIDPEAAFRALATAGGDVFWLDSGRHGVHVLGSGARVLPERGAVFDTLRAELEREPIELYRAYPGFDGFRLGVVGWVGYEVREETTGVAVTRHDRHPEAAFLRVDRALAIDVEAGTADLLALGDEWSGELAAWRDDLVARLADPPAPSSRPPSEAEVRWRDDEATYLANVRACLDAIREGETYQICLTTMAEVDGSFDDIASYLALRAASSSHHGGFLRIAGTSLLSASPERFLEVDAEGLVRTRPIKGTRPRASVQVADEELAAELEDSEKERAENVMIVDLMRNDLSKVCELGSVAVTSLLAVESYPAVHQLVSEVEGRLRPGLTAVDALAACFPAGSMTGAPKIRATQILDALEAGPRGLYAGCFGFFGYDGQADLAMVIRSIVMEAAGASVGAGGGITTLSIPDEEYAEMRLKARAPLAALRSRA</sequence>
<name>A0A8J3M2D3_9MICO</name>
<evidence type="ECO:0000313" key="3">
    <source>
        <dbReference type="Proteomes" id="UP000617531"/>
    </source>
</evidence>
<dbReference type="GO" id="GO:0005737">
    <property type="term" value="C:cytoplasm"/>
    <property type="evidence" value="ECO:0007669"/>
    <property type="project" value="TreeGrafter"/>
</dbReference>
<proteinExistence type="predicted"/>
<dbReference type="PRINTS" id="PR00095">
    <property type="entry name" value="ANTSNTHASEI"/>
</dbReference>
<dbReference type="PANTHER" id="PTHR11236">
    <property type="entry name" value="AMINOBENZOATE/ANTHRANILATE SYNTHASE"/>
    <property type="match status" value="1"/>
</dbReference>
<dbReference type="GO" id="GO:0046820">
    <property type="term" value="F:4-amino-4-deoxychorismate synthase activity"/>
    <property type="evidence" value="ECO:0007669"/>
    <property type="project" value="TreeGrafter"/>
</dbReference>
<dbReference type="InterPro" id="IPR015890">
    <property type="entry name" value="Chorismate_C"/>
</dbReference>
<dbReference type="RefSeq" id="WP_191284090.1">
    <property type="nucleotide sequence ID" value="NZ_BNAI01000008.1"/>
</dbReference>
<feature type="domain" description="Chorismate-utilising enzyme C-terminal" evidence="1">
    <location>
        <begin position="175"/>
        <end position="429"/>
    </location>
</feature>
<reference evidence="2" key="1">
    <citation type="journal article" date="2014" name="Int. J. Syst. Evol. Microbiol.">
        <title>Complete genome sequence of Corynebacterium casei LMG S-19264T (=DSM 44701T), isolated from a smear-ripened cheese.</title>
        <authorList>
            <consortium name="US DOE Joint Genome Institute (JGI-PGF)"/>
            <person name="Walter F."/>
            <person name="Albersmeier A."/>
            <person name="Kalinowski J."/>
            <person name="Ruckert C."/>
        </authorList>
    </citation>
    <scope>NUCLEOTIDE SEQUENCE</scope>
    <source>
        <strain evidence="2">CGMCC 1.16548</strain>
    </source>
</reference>
<reference evidence="2" key="2">
    <citation type="submission" date="2020-09" db="EMBL/GenBank/DDBJ databases">
        <authorList>
            <person name="Sun Q."/>
            <person name="Zhou Y."/>
        </authorList>
    </citation>
    <scope>NUCLEOTIDE SEQUENCE</scope>
    <source>
        <strain evidence="2">CGMCC 1.16548</strain>
    </source>
</reference>
<dbReference type="AlphaFoldDB" id="A0A8J3M2D3"/>
<dbReference type="Proteomes" id="UP000617531">
    <property type="component" value="Unassembled WGS sequence"/>
</dbReference>
<evidence type="ECO:0000313" key="2">
    <source>
        <dbReference type="EMBL" id="GHF24704.1"/>
    </source>
</evidence>
<dbReference type="EMBL" id="BNAI01000008">
    <property type="protein sequence ID" value="GHF24704.1"/>
    <property type="molecule type" value="Genomic_DNA"/>
</dbReference>
<evidence type="ECO:0000259" key="1">
    <source>
        <dbReference type="Pfam" id="PF00425"/>
    </source>
</evidence>
<dbReference type="PANTHER" id="PTHR11236:SF18">
    <property type="entry name" value="AMINODEOXYCHORISMATE SYNTHASE"/>
    <property type="match status" value="1"/>
</dbReference>
<comment type="caution">
    <text evidence="2">The sequence shown here is derived from an EMBL/GenBank/DDBJ whole genome shotgun (WGS) entry which is preliminary data.</text>
</comment>
<dbReference type="Gene3D" id="3.60.120.10">
    <property type="entry name" value="Anthranilate synthase"/>
    <property type="match status" value="1"/>
</dbReference>
<dbReference type="Pfam" id="PF00425">
    <property type="entry name" value="Chorismate_bind"/>
    <property type="match status" value="1"/>
</dbReference>
<dbReference type="GO" id="GO:0000162">
    <property type="term" value="P:L-tryptophan biosynthetic process"/>
    <property type="evidence" value="ECO:0007669"/>
    <property type="project" value="TreeGrafter"/>
</dbReference>
<dbReference type="GO" id="GO:0008153">
    <property type="term" value="P:4-aminobenzoate biosynthetic process"/>
    <property type="evidence" value="ECO:0007669"/>
    <property type="project" value="TreeGrafter"/>
</dbReference>
<protein>
    <recommendedName>
        <fullName evidence="1">Chorismate-utilising enzyme C-terminal domain-containing protein</fullName>
    </recommendedName>
</protein>
<keyword evidence="3" id="KW-1185">Reference proteome</keyword>
<gene>
    <name evidence="2" type="ORF">GCM10011600_27290</name>
</gene>